<protein>
    <submittedName>
        <fullName evidence="2">Uncharacterized protein</fullName>
    </submittedName>
</protein>
<dbReference type="EMBL" id="QSND01000002">
    <property type="protein sequence ID" value="KAA6450504.1"/>
    <property type="molecule type" value="Genomic_DNA"/>
</dbReference>
<keyword evidence="1" id="KW-0472">Membrane</keyword>
<keyword evidence="1" id="KW-0812">Transmembrane</keyword>
<sequence>MKEKFPKILFVLGWIVIVAGILTNIESTLYLNANQYVPEGESPDPIRMMQIVSDIVDPLYQGGILIALSYLLTYVKGFGKTE</sequence>
<dbReference type="Proteomes" id="UP000324326">
    <property type="component" value="Unassembled WGS sequence"/>
</dbReference>
<evidence type="ECO:0000313" key="2">
    <source>
        <dbReference type="EMBL" id="KAA6450504.1"/>
    </source>
</evidence>
<comment type="caution">
    <text evidence="2">The sequence shown here is derived from an EMBL/GenBank/DDBJ whole genome shotgun (WGS) entry which is preliminary data.</text>
</comment>
<reference evidence="2 3" key="1">
    <citation type="submission" date="2018-08" db="EMBL/GenBank/DDBJ databases">
        <title>Bacillus phenotypic plasticity.</title>
        <authorList>
            <person name="Hurtado E."/>
        </authorList>
    </citation>
    <scope>NUCLEOTIDE SEQUENCE [LARGE SCALE GENOMIC DNA]</scope>
    <source>
        <strain evidence="2 3">427</strain>
    </source>
</reference>
<dbReference type="RefSeq" id="WP_148956478.1">
    <property type="nucleotide sequence ID" value="NZ_QSND01000002.1"/>
</dbReference>
<evidence type="ECO:0000256" key="1">
    <source>
        <dbReference type="SAM" id="Phobius"/>
    </source>
</evidence>
<evidence type="ECO:0000313" key="3">
    <source>
        <dbReference type="Proteomes" id="UP000324326"/>
    </source>
</evidence>
<feature type="transmembrane region" description="Helical" evidence="1">
    <location>
        <begin position="7"/>
        <end position="25"/>
    </location>
</feature>
<keyword evidence="1" id="KW-1133">Transmembrane helix</keyword>
<accession>A0A5M8RUI3</accession>
<gene>
    <name evidence="2" type="ORF">DX927_06425</name>
</gene>
<feature type="transmembrane region" description="Helical" evidence="1">
    <location>
        <begin position="58"/>
        <end position="75"/>
    </location>
</feature>
<dbReference type="AlphaFoldDB" id="A0A5M8RUI3"/>
<name>A0A5M8RUI3_9BACI</name>
<proteinExistence type="predicted"/>
<organism evidence="2 3">
    <name type="scientific">Bacillus swezeyi</name>
    <dbReference type="NCBI Taxonomy" id="1925020"/>
    <lineage>
        <taxon>Bacteria</taxon>
        <taxon>Bacillati</taxon>
        <taxon>Bacillota</taxon>
        <taxon>Bacilli</taxon>
        <taxon>Bacillales</taxon>
        <taxon>Bacillaceae</taxon>
        <taxon>Bacillus</taxon>
    </lineage>
</organism>